<feature type="transmembrane region" description="Helical" evidence="7">
    <location>
        <begin position="279"/>
        <end position="312"/>
    </location>
</feature>
<feature type="transmembrane region" description="Helical" evidence="7">
    <location>
        <begin position="21"/>
        <end position="42"/>
    </location>
</feature>
<evidence type="ECO:0000256" key="3">
    <source>
        <dbReference type="ARBA" id="ARBA00022692"/>
    </source>
</evidence>
<keyword evidence="11" id="KW-1185">Reference proteome</keyword>
<dbReference type="PANTHER" id="PTHR30572:SF4">
    <property type="entry name" value="ABC TRANSPORTER PERMEASE YTRF"/>
    <property type="match status" value="1"/>
</dbReference>
<evidence type="ECO:0000256" key="4">
    <source>
        <dbReference type="ARBA" id="ARBA00022989"/>
    </source>
</evidence>
<dbReference type="RefSeq" id="WP_339124634.1">
    <property type="nucleotide sequence ID" value="NZ_BAABKS010000051.1"/>
</dbReference>
<evidence type="ECO:0000256" key="6">
    <source>
        <dbReference type="ARBA" id="ARBA00038076"/>
    </source>
</evidence>
<keyword evidence="2" id="KW-1003">Cell membrane</keyword>
<feature type="transmembrane region" description="Helical" evidence="7">
    <location>
        <begin position="371"/>
        <end position="393"/>
    </location>
</feature>
<name>A0ABW3VPM8_9PSEU</name>
<evidence type="ECO:0000256" key="7">
    <source>
        <dbReference type="SAM" id="Phobius"/>
    </source>
</evidence>
<evidence type="ECO:0000313" key="11">
    <source>
        <dbReference type="Proteomes" id="UP001597182"/>
    </source>
</evidence>
<dbReference type="InterPro" id="IPR003838">
    <property type="entry name" value="ABC3_permease_C"/>
</dbReference>
<proteinExistence type="inferred from homology"/>
<comment type="subcellular location">
    <subcellularLocation>
        <location evidence="1">Cell membrane</location>
        <topology evidence="1">Multi-pass membrane protein</topology>
    </subcellularLocation>
</comment>
<protein>
    <submittedName>
        <fullName evidence="10">ABC transporter permease</fullName>
    </submittedName>
</protein>
<dbReference type="EMBL" id="JBHTMB010000220">
    <property type="protein sequence ID" value="MFD1236363.1"/>
    <property type="molecule type" value="Genomic_DNA"/>
</dbReference>
<evidence type="ECO:0000256" key="5">
    <source>
        <dbReference type="ARBA" id="ARBA00023136"/>
    </source>
</evidence>
<gene>
    <name evidence="10" type="ORF">ACFQ34_24000</name>
</gene>
<comment type="caution">
    <text evidence="10">The sequence shown here is derived from an EMBL/GenBank/DDBJ whole genome shotgun (WGS) entry which is preliminary data.</text>
</comment>
<evidence type="ECO:0000259" key="9">
    <source>
        <dbReference type="Pfam" id="PF12704"/>
    </source>
</evidence>
<dbReference type="InterPro" id="IPR050250">
    <property type="entry name" value="Macrolide_Exporter_MacB"/>
</dbReference>
<dbReference type="Proteomes" id="UP001597182">
    <property type="component" value="Unassembled WGS sequence"/>
</dbReference>
<evidence type="ECO:0000256" key="1">
    <source>
        <dbReference type="ARBA" id="ARBA00004651"/>
    </source>
</evidence>
<evidence type="ECO:0000259" key="8">
    <source>
        <dbReference type="Pfam" id="PF02687"/>
    </source>
</evidence>
<keyword evidence="4 7" id="KW-1133">Transmembrane helix</keyword>
<comment type="similarity">
    <text evidence="6">Belongs to the ABC-4 integral membrane protein family.</text>
</comment>
<feature type="transmembrane region" description="Helical" evidence="7">
    <location>
        <begin position="341"/>
        <end position="365"/>
    </location>
</feature>
<dbReference type="PANTHER" id="PTHR30572">
    <property type="entry name" value="MEMBRANE COMPONENT OF TRANSPORTER-RELATED"/>
    <property type="match status" value="1"/>
</dbReference>
<accession>A0ABW3VPM8</accession>
<evidence type="ECO:0000313" key="10">
    <source>
        <dbReference type="EMBL" id="MFD1236363.1"/>
    </source>
</evidence>
<dbReference type="Pfam" id="PF12704">
    <property type="entry name" value="MacB_PCD"/>
    <property type="match status" value="1"/>
</dbReference>
<keyword evidence="5 7" id="KW-0472">Membrane</keyword>
<feature type="domain" description="ABC3 transporter permease C-terminal" evidence="8">
    <location>
        <begin position="291"/>
        <end position="402"/>
    </location>
</feature>
<sequence>MNWRETIRTGWDAVRSHRLRSGLTMLGILIGIAAVMLTVGLGQGAQRTVTSQINALGSNLLVVTPGSTTGANGLRGGAGSASTLTLADATALASHDVAPDVAAVAPTVQRSEALTAGTANWTTTVVGTTPEYAGVRARTVAEGRFLTTDDVTAHSPVVVLGSVTASELFGGGQAVGRTVNVAGVPMTVVGVLASAGSSAATNQDDQAILPFTTAADRIIGGSARTAVQAIYLQAASNEVLPGAYQEADAELTALHRITDPADADFTITSQQSILDTANAITGALTAVLGGIAAISLLVGGIGVMNIMLVSVTERIREIGLRKALGATPSVIRRQFLVEAGVLGLAGGVAGAILGGLAAFLLSHAIGQPIVVSVPVTIGAIVVAIAIGLVFGVYPASRAARLAPIDALRSE</sequence>
<dbReference type="InterPro" id="IPR025857">
    <property type="entry name" value="MacB_PCD"/>
</dbReference>
<feature type="domain" description="MacB-like periplasmic core" evidence="9">
    <location>
        <begin position="21"/>
        <end position="246"/>
    </location>
</feature>
<evidence type="ECO:0000256" key="2">
    <source>
        <dbReference type="ARBA" id="ARBA00022475"/>
    </source>
</evidence>
<organism evidence="10 11">
    <name type="scientific">Pseudonocardia benzenivorans</name>
    <dbReference type="NCBI Taxonomy" id="228005"/>
    <lineage>
        <taxon>Bacteria</taxon>
        <taxon>Bacillati</taxon>
        <taxon>Actinomycetota</taxon>
        <taxon>Actinomycetes</taxon>
        <taxon>Pseudonocardiales</taxon>
        <taxon>Pseudonocardiaceae</taxon>
        <taxon>Pseudonocardia</taxon>
    </lineage>
</organism>
<reference evidence="11" key="1">
    <citation type="journal article" date="2019" name="Int. J. Syst. Evol. Microbiol.">
        <title>The Global Catalogue of Microorganisms (GCM) 10K type strain sequencing project: providing services to taxonomists for standard genome sequencing and annotation.</title>
        <authorList>
            <consortium name="The Broad Institute Genomics Platform"/>
            <consortium name="The Broad Institute Genome Sequencing Center for Infectious Disease"/>
            <person name="Wu L."/>
            <person name="Ma J."/>
        </authorList>
    </citation>
    <scope>NUCLEOTIDE SEQUENCE [LARGE SCALE GENOMIC DNA]</scope>
    <source>
        <strain evidence="11">CCUG 49018</strain>
    </source>
</reference>
<keyword evidence="3 7" id="KW-0812">Transmembrane</keyword>
<dbReference type="Pfam" id="PF02687">
    <property type="entry name" value="FtsX"/>
    <property type="match status" value="1"/>
</dbReference>